<dbReference type="EMBL" id="CP001287">
    <property type="protein sequence ID" value="ACK66386.1"/>
    <property type="molecule type" value="Genomic_DNA"/>
</dbReference>
<reference evidence="2" key="1">
    <citation type="journal article" date="2011" name="MBio">
        <title>Novel metabolic attributes of the genus Cyanothece, comprising a group of unicellular nitrogen-fixing Cyanobacteria.</title>
        <authorList>
            <person name="Bandyopadhyay A."/>
            <person name="Elvitigala T."/>
            <person name="Welsh E."/>
            <person name="Stockel J."/>
            <person name="Liberton M."/>
            <person name="Min H."/>
            <person name="Sherman L.A."/>
            <person name="Pakrasi H.B."/>
        </authorList>
    </citation>
    <scope>NUCLEOTIDE SEQUENCE [LARGE SCALE GENOMIC DNA]</scope>
    <source>
        <strain evidence="2">PCC 8801</strain>
    </source>
</reference>
<dbReference type="RefSeq" id="WP_012595654.1">
    <property type="nucleotide sequence ID" value="NC_011726.1"/>
</dbReference>
<dbReference type="AlphaFoldDB" id="B7K2J3"/>
<evidence type="ECO:0000313" key="2">
    <source>
        <dbReference type="Proteomes" id="UP000008204"/>
    </source>
</evidence>
<proteinExistence type="predicted"/>
<keyword evidence="2" id="KW-1185">Reference proteome</keyword>
<sequence length="433" mass="50589">MNTPSPFNSSPRRQGASQEQVLYDYLVQHAKKDSPDELIQDFRYLFVEGRGFKDADIYIALEAVVKSKNIEYEFNYFFNRCCHILINRWQMEPQLHPFIPELIALFEDLSAPRSGLNNTPNRIRHLVKNFTKADEFLKLQRLAKVIDNKNADHGDNQSNSIGNLIHRYPYLYSHCLLADDSSAEHQQTVRHIKAQTEKRFEVNLSRYVTYKVRMAQLARSPEFTEEQKRLIRPVKNPTLLKDKDLNQAIKHFVGTVDGGYTYKGLSQDFLNQTIHTKTFERFKGDLYEYLIMTLDPQYTKGQFNKNLYHLLENTLPECNHQKPSEFLIMRTSSQLLNFLVVESGRQPEHYIFIDMISNIGVTRTVGTLLKIVLMCRKVKPYLEKRFAILFNHYESFSKDGVPWLVKALEHLQLAFSVHFGKVDLSCLNQVKIK</sequence>
<dbReference type="eggNOG" id="COG1672">
    <property type="taxonomic scope" value="Bacteria"/>
</dbReference>
<dbReference type="Proteomes" id="UP000008204">
    <property type="component" value="Chromosome"/>
</dbReference>
<evidence type="ECO:0000313" key="1">
    <source>
        <dbReference type="EMBL" id="ACK66386.1"/>
    </source>
</evidence>
<dbReference type="OrthoDB" id="580965at2"/>
<organism evidence="1 2">
    <name type="scientific">Rippkaea orientalis (strain PCC 8801 / RF-1)</name>
    <name type="common">Cyanothece sp. (strain PCC 8801)</name>
    <dbReference type="NCBI Taxonomy" id="41431"/>
    <lineage>
        <taxon>Bacteria</taxon>
        <taxon>Bacillati</taxon>
        <taxon>Cyanobacteriota</taxon>
        <taxon>Cyanophyceae</taxon>
        <taxon>Oscillatoriophycideae</taxon>
        <taxon>Chroococcales</taxon>
        <taxon>Aphanothecaceae</taxon>
        <taxon>Rippkaea</taxon>
        <taxon>Rippkaea orientalis</taxon>
    </lineage>
</organism>
<dbReference type="STRING" id="41431.PCC8801_2373"/>
<dbReference type="KEGG" id="cyp:PCC8801_2373"/>
<dbReference type="HOGENOM" id="CLU_629843_0_0_3"/>
<gene>
    <name evidence="1" type="ordered locus">PCC8801_2373</name>
</gene>
<name>B7K2J3_RIPO1</name>
<accession>B7K2J3</accession>
<protein>
    <submittedName>
        <fullName evidence="1">Uncharacterized protein</fullName>
    </submittedName>
</protein>